<dbReference type="GO" id="GO:0043531">
    <property type="term" value="F:ADP binding"/>
    <property type="evidence" value="ECO:0007669"/>
    <property type="project" value="InterPro"/>
</dbReference>
<dbReference type="InterPro" id="IPR032675">
    <property type="entry name" value="LRR_dom_sf"/>
</dbReference>
<dbReference type="InterPro" id="IPR027417">
    <property type="entry name" value="P-loop_NTPase"/>
</dbReference>
<organism evidence="5 6">
    <name type="scientific">Nelumbo nucifera</name>
    <name type="common">Sacred lotus</name>
    <dbReference type="NCBI Taxonomy" id="4432"/>
    <lineage>
        <taxon>Eukaryota</taxon>
        <taxon>Viridiplantae</taxon>
        <taxon>Streptophyta</taxon>
        <taxon>Embryophyta</taxon>
        <taxon>Tracheophyta</taxon>
        <taxon>Spermatophyta</taxon>
        <taxon>Magnoliopsida</taxon>
        <taxon>Proteales</taxon>
        <taxon>Nelumbonaceae</taxon>
        <taxon>Nelumbo</taxon>
    </lineage>
</organism>
<dbReference type="InterPro" id="IPR035897">
    <property type="entry name" value="Toll_tir_struct_dom_sf"/>
</dbReference>
<dbReference type="Proteomes" id="UP000607653">
    <property type="component" value="Unassembled WGS sequence"/>
</dbReference>
<gene>
    <name evidence="5" type="ORF">HUJ06_004281</name>
</gene>
<dbReference type="InterPro" id="IPR002182">
    <property type="entry name" value="NB-ARC"/>
</dbReference>
<feature type="domain" description="TIR" evidence="4">
    <location>
        <begin position="13"/>
        <end position="173"/>
    </location>
</feature>
<evidence type="ECO:0000313" key="5">
    <source>
        <dbReference type="EMBL" id="DAD46051.1"/>
    </source>
</evidence>
<protein>
    <recommendedName>
        <fullName evidence="4">TIR domain-containing protein</fullName>
    </recommendedName>
</protein>
<dbReference type="Gene3D" id="3.80.10.10">
    <property type="entry name" value="Ribonuclease Inhibitor"/>
    <property type="match status" value="2"/>
</dbReference>
<dbReference type="Pfam" id="PF00560">
    <property type="entry name" value="LRR_1"/>
    <property type="match status" value="1"/>
</dbReference>
<dbReference type="InterPro" id="IPR042197">
    <property type="entry name" value="Apaf_helical"/>
</dbReference>
<proteinExistence type="predicted"/>
<dbReference type="GO" id="GO:0006952">
    <property type="term" value="P:defense response"/>
    <property type="evidence" value="ECO:0007669"/>
    <property type="project" value="InterPro"/>
</dbReference>
<dbReference type="SUPFAM" id="SSF52200">
    <property type="entry name" value="Toll/Interleukin receptor TIR domain"/>
    <property type="match status" value="1"/>
</dbReference>
<dbReference type="InterPro" id="IPR044974">
    <property type="entry name" value="Disease_R_plants"/>
</dbReference>
<dbReference type="SUPFAM" id="SSF52058">
    <property type="entry name" value="L domain-like"/>
    <property type="match status" value="2"/>
</dbReference>
<reference evidence="5 6" key="1">
    <citation type="journal article" date="2020" name="Mol. Biol. Evol.">
        <title>Distinct Expression and Methylation Patterns for Genes with Different Fates following a Single Whole-Genome Duplication in Flowering Plants.</title>
        <authorList>
            <person name="Shi T."/>
            <person name="Rahmani R.S."/>
            <person name="Gugger P.F."/>
            <person name="Wang M."/>
            <person name="Li H."/>
            <person name="Zhang Y."/>
            <person name="Li Z."/>
            <person name="Wang Q."/>
            <person name="Van de Peer Y."/>
            <person name="Marchal K."/>
            <person name="Chen J."/>
        </authorList>
    </citation>
    <scope>NUCLEOTIDE SEQUENCE [LARGE SCALE GENOMIC DNA]</scope>
    <source>
        <tissue evidence="5">Leaf</tissue>
    </source>
</reference>
<evidence type="ECO:0000256" key="3">
    <source>
        <dbReference type="ARBA" id="ARBA00023027"/>
    </source>
</evidence>
<evidence type="ECO:0000256" key="1">
    <source>
        <dbReference type="ARBA" id="ARBA00022614"/>
    </source>
</evidence>
<sequence length="990" mass="113175">MVEQEEETQCPVFRWDVFLNFKGVDTRHNFTGCLYNKLLANGIRAFWYDQELESDDEEIKSTVFTAIKESAVSIAVISENYASSSWCLEELARITECWRRRRHLLPVFYRVDPSHVRRQNGPFEMDFRNLEQRFGKDKVLRWKKAMEKAGGISGWDSRNCQEPQLIKDLVEKVLTISSNTPLDVAKYPVGINSRVEELMKVLDVKSHDVRIVVFHGMGGIGKTTLARAVYNKMVTHFEHCSFISNVRETSKNPNGLVSLQNILLHDLFPKGEQVVEEVSGGILIIKGHQVHEIYEVQKLNLIESLELFSHHAFGREKPAETLMHITEEIVTLTGQLPLALEVFGAFILWDKDEIMEVLSSKKGTDRTQGITLDFTEENRKESDEFCNTTRHRISTTNFKKNFENLFNHGRVKDKKERKVCTRGLEPMVNLRLLQINHVNLEGSFKVILTNLKWLQWKGCQLDALPSEFCPQELAVLDLSESKIRQVWDQKWWQIQCNMAKELKVMNLHSCHKLIATPDFSWYLNLEKLILENCSGLMKIHKSVGKLCMLLLLNLRCCSNLQEFPNDISGLGNLKILILSDCSKLKDLPEDLKPMKSLTELLVGGTAIRKLPDSVCHLTKLERLILDECVSIRELPGSIVLKMTKRMHLKHQLNPKPFLLPISFSNLSSLQLLDASSCKLSNVIPDDFEKLSSLEILNLSRSAIYSLPSSLRGLSVLTDLLLTHCIEIKSLPPLPASLTKVDVSNCTALKSLPDLSNLRNLEELNLTNCEKLMDIPGLECLKSLRRLYMSGCNSCHSVVQRFPKATLRRINYLSVPGNEIPDWLCQEVMIFSSRKNQKLEGVIIYVVLSLDQQVEDNFRNKVPAIVDIQASILRDGPEPIFTKTLYLLGVPKTQIDQVYICRFFDYQPLVSLLRDGDRIQVAVRDPPRFHGLQLKKYGISLVFEDDDDADYDDDETQKSITGELSEFLRSWEKFDHKSEFVIGPGEEGSLK</sequence>
<dbReference type="Gene3D" id="3.40.50.10140">
    <property type="entry name" value="Toll/interleukin-1 receptor homology (TIR) domain"/>
    <property type="match status" value="1"/>
</dbReference>
<dbReference type="SUPFAM" id="SSF52540">
    <property type="entry name" value="P-loop containing nucleoside triphosphate hydrolases"/>
    <property type="match status" value="1"/>
</dbReference>
<dbReference type="Gene3D" id="1.10.8.430">
    <property type="entry name" value="Helical domain of apoptotic protease-activating factors"/>
    <property type="match status" value="1"/>
</dbReference>
<keyword evidence="2" id="KW-0677">Repeat</keyword>
<dbReference type="InterPro" id="IPR000157">
    <property type="entry name" value="TIR_dom"/>
</dbReference>
<keyword evidence="6" id="KW-1185">Reference proteome</keyword>
<dbReference type="AlphaFoldDB" id="A0A822ZRA7"/>
<accession>A0A822ZRA7</accession>
<name>A0A822ZRA7_NELNU</name>
<dbReference type="SMART" id="SM00255">
    <property type="entry name" value="TIR"/>
    <property type="match status" value="1"/>
</dbReference>
<evidence type="ECO:0000259" key="4">
    <source>
        <dbReference type="PROSITE" id="PS50104"/>
    </source>
</evidence>
<keyword evidence="1" id="KW-0433">Leucine-rich repeat</keyword>
<dbReference type="PROSITE" id="PS50104">
    <property type="entry name" value="TIR"/>
    <property type="match status" value="1"/>
</dbReference>
<dbReference type="PANTHER" id="PTHR11017">
    <property type="entry name" value="LEUCINE-RICH REPEAT-CONTAINING PROTEIN"/>
    <property type="match status" value="1"/>
</dbReference>
<dbReference type="Pfam" id="PF01582">
    <property type="entry name" value="TIR"/>
    <property type="match status" value="1"/>
</dbReference>
<dbReference type="Pfam" id="PF00931">
    <property type="entry name" value="NB-ARC"/>
    <property type="match status" value="1"/>
</dbReference>
<dbReference type="EMBL" id="DUZY01000007">
    <property type="protein sequence ID" value="DAD46051.1"/>
    <property type="molecule type" value="Genomic_DNA"/>
</dbReference>
<dbReference type="FunFam" id="3.40.50.10140:FF:000007">
    <property type="entry name" value="Disease resistance protein (TIR-NBS-LRR class)"/>
    <property type="match status" value="1"/>
</dbReference>
<dbReference type="GO" id="GO:0007165">
    <property type="term" value="P:signal transduction"/>
    <property type="evidence" value="ECO:0007669"/>
    <property type="project" value="InterPro"/>
</dbReference>
<dbReference type="PROSITE" id="PS51450">
    <property type="entry name" value="LRR"/>
    <property type="match status" value="1"/>
</dbReference>
<dbReference type="InterPro" id="IPR003591">
    <property type="entry name" value="Leu-rich_rpt_typical-subtyp"/>
</dbReference>
<dbReference type="PANTHER" id="PTHR11017:SF385">
    <property type="entry name" value="DISEASE RESISTANCE PROTEIN (TIR-NBS-LRR CLASS)-RELATED"/>
    <property type="match status" value="1"/>
</dbReference>
<evidence type="ECO:0000313" key="6">
    <source>
        <dbReference type="Proteomes" id="UP000607653"/>
    </source>
</evidence>
<dbReference type="Gene3D" id="3.40.50.300">
    <property type="entry name" value="P-loop containing nucleotide triphosphate hydrolases"/>
    <property type="match status" value="1"/>
</dbReference>
<dbReference type="PRINTS" id="PR00364">
    <property type="entry name" value="DISEASERSIST"/>
</dbReference>
<keyword evidence="3" id="KW-0520">NAD</keyword>
<comment type="caution">
    <text evidence="5">The sequence shown here is derived from an EMBL/GenBank/DDBJ whole genome shotgun (WGS) entry which is preliminary data.</text>
</comment>
<dbReference type="SMART" id="SM00369">
    <property type="entry name" value="LRR_TYP"/>
    <property type="match status" value="4"/>
</dbReference>
<dbReference type="InterPro" id="IPR001611">
    <property type="entry name" value="Leu-rich_rpt"/>
</dbReference>
<evidence type="ECO:0000256" key="2">
    <source>
        <dbReference type="ARBA" id="ARBA00022737"/>
    </source>
</evidence>